<dbReference type="InterPro" id="IPR029050">
    <property type="entry name" value="Immunoprotect_excell_Ig-like"/>
</dbReference>
<keyword evidence="2" id="KW-1133">Transmembrane helix</keyword>
<evidence type="ECO:0000313" key="5">
    <source>
        <dbReference type="Proteomes" id="UP001300012"/>
    </source>
</evidence>
<dbReference type="RefSeq" id="WP_258215235.1">
    <property type="nucleotide sequence ID" value="NZ_JANQBD010000015.1"/>
</dbReference>
<dbReference type="Gene3D" id="2.60.40.1240">
    <property type="match status" value="1"/>
</dbReference>
<proteinExistence type="predicted"/>
<name>A0ABT1YKF6_9BACL</name>
<evidence type="ECO:0000259" key="3">
    <source>
        <dbReference type="Pfam" id="PF11611"/>
    </source>
</evidence>
<comment type="caution">
    <text evidence="4">The sequence shown here is derived from an EMBL/GenBank/DDBJ whole genome shotgun (WGS) entry which is preliminary data.</text>
</comment>
<evidence type="ECO:0000256" key="1">
    <source>
        <dbReference type="ARBA" id="ARBA00022729"/>
    </source>
</evidence>
<keyword evidence="2" id="KW-0812">Transmembrane</keyword>
<organism evidence="4 5">
    <name type="scientific">Paenibacillus radicis</name>
    <name type="common">ex Xue et al. 2023</name>
    <dbReference type="NCBI Taxonomy" id="2972489"/>
    <lineage>
        <taxon>Bacteria</taxon>
        <taxon>Bacillati</taxon>
        <taxon>Bacillota</taxon>
        <taxon>Bacilli</taxon>
        <taxon>Bacillales</taxon>
        <taxon>Paenibacillaceae</taxon>
        <taxon>Paenibacillus</taxon>
    </lineage>
</organism>
<protein>
    <submittedName>
        <fullName evidence="4">DUF4352 domain-containing protein</fullName>
    </submittedName>
</protein>
<feature type="transmembrane region" description="Helical" evidence="2">
    <location>
        <begin position="38"/>
        <end position="60"/>
    </location>
</feature>
<sequence>MTSTIIESLMGSLFLIMGVVSLVPAIILLILRVNLFKYFFLASGVGFYYFLIILLVVPYIPPFGSMSTEESRETSKALVEVNLNALSTDKAKKETDLKIKAEEAAKKKAMDEEAAKKAAAEKAKTEFEMNETIAAADRNFKIEGIRREPANFRDASKGLEYIYVTVSTENNGDKKIIYNPSHFRMVQEPNFLISSKLRTYKELSPGEKITDEIQFSQKINETNIQLKCDFEPFTSFNKIYLIHLQ</sequence>
<reference evidence="4 5" key="1">
    <citation type="submission" date="2022-08" db="EMBL/GenBank/DDBJ databases">
        <title>Paenibacillus endoradicis sp. nov., Paenibacillus radicibacter sp. nov and Paenibacillus pararadicis sp. nov., three cold-adapted plant growth-promoting bacteria isolated from root of Larix gmelinii in Great Khingan.</title>
        <authorList>
            <person name="Xue H."/>
        </authorList>
    </citation>
    <scope>NUCLEOTIDE SEQUENCE [LARGE SCALE GENOMIC DNA]</scope>
    <source>
        <strain evidence="4 5">N5-1-1-5</strain>
    </source>
</reference>
<feature type="transmembrane region" description="Helical" evidence="2">
    <location>
        <begin position="12"/>
        <end position="31"/>
    </location>
</feature>
<evidence type="ECO:0000313" key="4">
    <source>
        <dbReference type="EMBL" id="MCR8633670.1"/>
    </source>
</evidence>
<feature type="domain" description="DUF4352" evidence="3">
    <location>
        <begin position="128"/>
        <end position="233"/>
    </location>
</feature>
<dbReference type="Pfam" id="PF11611">
    <property type="entry name" value="DUF4352"/>
    <property type="match status" value="1"/>
</dbReference>
<dbReference type="Proteomes" id="UP001300012">
    <property type="component" value="Unassembled WGS sequence"/>
</dbReference>
<keyword evidence="2" id="KW-0472">Membrane</keyword>
<evidence type="ECO:0000256" key="2">
    <source>
        <dbReference type="SAM" id="Phobius"/>
    </source>
</evidence>
<gene>
    <name evidence="4" type="ORF">NV381_21015</name>
</gene>
<keyword evidence="1" id="KW-0732">Signal</keyword>
<keyword evidence="5" id="KW-1185">Reference proteome</keyword>
<accession>A0ABT1YKF6</accession>
<dbReference type="EMBL" id="JANQBD010000015">
    <property type="protein sequence ID" value="MCR8633670.1"/>
    <property type="molecule type" value="Genomic_DNA"/>
</dbReference>
<dbReference type="InterPro" id="IPR029051">
    <property type="entry name" value="DUF4352"/>
</dbReference>